<evidence type="ECO:0000259" key="6">
    <source>
        <dbReference type="PROSITE" id="PS50850"/>
    </source>
</evidence>
<dbReference type="SUPFAM" id="SSF103473">
    <property type="entry name" value="MFS general substrate transporter"/>
    <property type="match status" value="1"/>
</dbReference>
<proteinExistence type="predicted"/>
<dbReference type="PANTHER" id="PTHR23503:SF39">
    <property type="entry name" value="MAJOR FACILITATOR SUPERFAMILY (MFS) PROFILE DOMAIN-CONTAINING PROTEIN"/>
    <property type="match status" value="1"/>
</dbReference>
<reference evidence="8" key="1">
    <citation type="journal article" date="2015" name="Nat. Genet.">
        <title>The genome and transcriptome of the zoonotic hookworm Ancylostoma ceylanicum identify infection-specific gene families.</title>
        <authorList>
            <person name="Schwarz E.M."/>
            <person name="Hu Y."/>
            <person name="Antoshechkin I."/>
            <person name="Miller M.M."/>
            <person name="Sternberg P.W."/>
            <person name="Aroian R.V."/>
        </authorList>
    </citation>
    <scope>NUCLEOTIDE SEQUENCE</scope>
    <source>
        <strain evidence="8">HY135</strain>
    </source>
</reference>
<feature type="transmembrane region" description="Helical" evidence="5">
    <location>
        <begin position="507"/>
        <end position="531"/>
    </location>
</feature>
<dbReference type="GO" id="GO:0015149">
    <property type="term" value="F:hexose transmembrane transporter activity"/>
    <property type="evidence" value="ECO:0007669"/>
    <property type="project" value="TreeGrafter"/>
</dbReference>
<dbReference type="Pfam" id="PF00083">
    <property type="entry name" value="Sugar_tr"/>
    <property type="match status" value="2"/>
</dbReference>
<keyword evidence="3 5" id="KW-1133">Transmembrane helix</keyword>
<feature type="transmembrane region" description="Helical" evidence="5">
    <location>
        <begin position="66"/>
        <end position="87"/>
    </location>
</feature>
<dbReference type="STRING" id="53326.A0A016VEI7"/>
<feature type="transmembrane region" description="Helical" evidence="5">
    <location>
        <begin position="379"/>
        <end position="406"/>
    </location>
</feature>
<accession>A0A016VEI7</accession>
<gene>
    <name evidence="7" type="primary">Acey_s0011.g1341</name>
    <name evidence="7" type="ORF">Y032_0011g1341</name>
</gene>
<evidence type="ECO:0000256" key="2">
    <source>
        <dbReference type="ARBA" id="ARBA00022692"/>
    </source>
</evidence>
<feature type="transmembrane region" description="Helical" evidence="5">
    <location>
        <begin position="472"/>
        <end position="495"/>
    </location>
</feature>
<feature type="transmembrane region" description="Helical" evidence="5">
    <location>
        <begin position="160"/>
        <end position="179"/>
    </location>
</feature>
<dbReference type="AlphaFoldDB" id="A0A016VEI7"/>
<evidence type="ECO:0000256" key="3">
    <source>
        <dbReference type="ARBA" id="ARBA00022989"/>
    </source>
</evidence>
<name>A0A016VEI7_9BILA</name>
<feature type="transmembrane region" description="Helical" evidence="5">
    <location>
        <begin position="537"/>
        <end position="557"/>
    </location>
</feature>
<feature type="transmembrane region" description="Helical" evidence="5">
    <location>
        <begin position="248"/>
        <end position="270"/>
    </location>
</feature>
<evidence type="ECO:0000256" key="1">
    <source>
        <dbReference type="ARBA" id="ARBA00004141"/>
    </source>
</evidence>
<dbReference type="Gene3D" id="1.20.1250.20">
    <property type="entry name" value="MFS general substrate transporter like domains"/>
    <property type="match status" value="1"/>
</dbReference>
<dbReference type="InterPro" id="IPR036259">
    <property type="entry name" value="MFS_trans_sf"/>
</dbReference>
<feature type="transmembrane region" description="Helical" evidence="5">
    <location>
        <begin position="446"/>
        <end position="466"/>
    </location>
</feature>
<dbReference type="PANTHER" id="PTHR23503">
    <property type="entry name" value="SOLUTE CARRIER FAMILY 2"/>
    <property type="match status" value="1"/>
</dbReference>
<evidence type="ECO:0000256" key="4">
    <source>
        <dbReference type="ARBA" id="ARBA00023136"/>
    </source>
</evidence>
<dbReference type="Proteomes" id="UP000024635">
    <property type="component" value="Unassembled WGS sequence"/>
</dbReference>
<sequence length="591" mass="65816">MSAHHIIKIRQDVQQRRESNNNKESHTKHYRSITAFGYGNDRNTGASPLTIGRAETRKRQDIIWQLNIMATVYIHILSIALCLSAGFQQGYIASVLNQPYLEITSFINESWIERTSQPLQPDVLNVMWSLLNVCFPIATIFGQFLAAFLCRRIGRKGTALLASGLYIPGVLLCAASKYFSPFFELLYFGRILWSLANGINSVNATVWIVECAPTEIRGRMAAMQEFFMAFGSLVTQALGVPFSNAELWPMIFLPNVAFVVVSMAMFAFVWESPQYIMEKLADEHKVLITNSACCTPFTFLKFKKSYLLQARLALAFYHGVGVRDKSLVSEMKECEGSAGKNNGKAKSSSCGIETEHDAMTVMFMPWKAQDFTSRVIRHAAWLGVMVKIAYVFSGARCLRAFSTFILHTMGGWSIDSALYGSFVIGLIRLPVTLVPVFLVDRLGRRPLMIVSTLVSFLSLATMMIGIDVGEDLKVATLLGLATLLLINACGLGSVSRFYAAELVPRSLLLPCVSTLNTFESLTKIAVEFAFYPVANIIGGQSLLLFLVPTAVFIYFMWSHCPETSKRPVNEVLNDIASRKRLNINFPTYGNL</sequence>
<dbReference type="OrthoDB" id="8120565at2759"/>
<comment type="subcellular location">
    <subcellularLocation>
        <location evidence="1">Membrane</location>
        <topology evidence="1">Multi-pass membrane protein</topology>
    </subcellularLocation>
</comment>
<evidence type="ECO:0000313" key="7">
    <source>
        <dbReference type="EMBL" id="EYC25701.1"/>
    </source>
</evidence>
<dbReference type="InterPro" id="IPR005828">
    <property type="entry name" value="MFS_sugar_transport-like"/>
</dbReference>
<comment type="caution">
    <text evidence="7">The sequence shown here is derived from an EMBL/GenBank/DDBJ whole genome shotgun (WGS) entry which is preliminary data.</text>
</comment>
<dbReference type="GO" id="GO:0016020">
    <property type="term" value="C:membrane"/>
    <property type="evidence" value="ECO:0007669"/>
    <property type="project" value="UniProtKB-SubCell"/>
</dbReference>
<dbReference type="InterPro" id="IPR045263">
    <property type="entry name" value="GLUT"/>
</dbReference>
<keyword evidence="2 5" id="KW-0812">Transmembrane</keyword>
<evidence type="ECO:0000256" key="5">
    <source>
        <dbReference type="SAM" id="Phobius"/>
    </source>
</evidence>
<dbReference type="PROSITE" id="PS50850">
    <property type="entry name" value="MFS"/>
    <property type="match status" value="1"/>
</dbReference>
<protein>
    <recommendedName>
        <fullName evidence="6">Major facilitator superfamily (MFS) profile domain-containing protein</fullName>
    </recommendedName>
</protein>
<dbReference type="EMBL" id="JARK01001347">
    <property type="protein sequence ID" value="EYC25701.1"/>
    <property type="molecule type" value="Genomic_DNA"/>
</dbReference>
<feature type="transmembrane region" description="Helical" evidence="5">
    <location>
        <begin position="126"/>
        <end position="148"/>
    </location>
</feature>
<evidence type="ECO:0000313" key="8">
    <source>
        <dbReference type="Proteomes" id="UP000024635"/>
    </source>
</evidence>
<dbReference type="InterPro" id="IPR020846">
    <property type="entry name" value="MFS_dom"/>
</dbReference>
<organism evidence="7 8">
    <name type="scientific">Ancylostoma ceylanicum</name>
    <dbReference type="NCBI Taxonomy" id="53326"/>
    <lineage>
        <taxon>Eukaryota</taxon>
        <taxon>Metazoa</taxon>
        <taxon>Ecdysozoa</taxon>
        <taxon>Nematoda</taxon>
        <taxon>Chromadorea</taxon>
        <taxon>Rhabditida</taxon>
        <taxon>Rhabditina</taxon>
        <taxon>Rhabditomorpha</taxon>
        <taxon>Strongyloidea</taxon>
        <taxon>Ancylostomatidae</taxon>
        <taxon>Ancylostomatinae</taxon>
        <taxon>Ancylostoma</taxon>
    </lineage>
</organism>
<feature type="domain" description="Major facilitator superfamily (MFS) profile" evidence="6">
    <location>
        <begin position="78"/>
        <end position="564"/>
    </location>
</feature>
<feature type="transmembrane region" description="Helical" evidence="5">
    <location>
        <begin position="418"/>
        <end position="439"/>
    </location>
</feature>
<keyword evidence="4 5" id="KW-0472">Membrane</keyword>
<keyword evidence="8" id="KW-1185">Reference proteome</keyword>